<keyword evidence="3" id="KW-1185">Reference proteome</keyword>
<sequence length="202" mass="22099">MWFVFVKEVDLPPRYAEKVGKKPHGSSGPIMTGIESTSVTMGMEMTDVPYNVTNVISAPNFKCLTAAAAFINGYQGPVKVGQNALNIKIDGGLSLTNAAFEKHEKFQSLVAESGYNIDKTYKTVAEFSAESSLETRLEVTLESLRKTFPGTWQDAVAIFVEKSLHSILEIVTINDPVPLETYAVIGRPASVEDDDDDDDDDE</sequence>
<comment type="caution">
    <text evidence="1">The sequence shown here is derived from an EMBL/GenBank/DDBJ whole genome shotgun (WGS) entry which is preliminary data.</text>
</comment>
<dbReference type="EMBL" id="JBEUSY010000459">
    <property type="protein sequence ID" value="KAL1231470.1"/>
    <property type="molecule type" value="Genomic_DNA"/>
</dbReference>
<gene>
    <name evidence="2" type="ORF">TSPI_09760</name>
    <name evidence="1" type="ORF">TSPI_09815</name>
</gene>
<organism evidence="1 3">
    <name type="scientific">Trichinella spiralis</name>
    <name type="common">Trichina worm</name>
    <dbReference type="NCBI Taxonomy" id="6334"/>
    <lineage>
        <taxon>Eukaryota</taxon>
        <taxon>Metazoa</taxon>
        <taxon>Ecdysozoa</taxon>
        <taxon>Nematoda</taxon>
        <taxon>Enoplea</taxon>
        <taxon>Dorylaimia</taxon>
        <taxon>Trichinellida</taxon>
        <taxon>Trichinellidae</taxon>
        <taxon>Trichinella</taxon>
    </lineage>
</organism>
<dbReference type="EMBL" id="JBEUSY010000459">
    <property type="protein sequence ID" value="KAL1231447.1"/>
    <property type="molecule type" value="Genomic_DNA"/>
</dbReference>
<evidence type="ECO:0000313" key="3">
    <source>
        <dbReference type="Proteomes" id="UP001558632"/>
    </source>
</evidence>
<reference evidence="1" key="1">
    <citation type="submission" date="2024-06" db="EMBL/GenBank/DDBJ databases">
        <authorList>
            <person name="Korhonen P.K."/>
            <person name="La Rosa G."/>
            <person name="Gomez-Morales M.A."/>
            <person name="Tosini F."/>
            <person name="Sumanam S."/>
            <person name="Young N.D."/>
            <person name="Chang B.C."/>
            <person name="Gasser R.B."/>
        </authorList>
    </citation>
    <scope>NUCLEOTIDE SEQUENCE</scope>
    <source>
        <strain evidence="1">ISS534</strain>
    </source>
</reference>
<dbReference type="Proteomes" id="UP001558632">
    <property type="component" value="Unassembled WGS sequence"/>
</dbReference>
<accession>A0ABR3K8X7</accession>
<reference evidence="1 3" key="2">
    <citation type="submission" date="2024-07" db="EMBL/GenBank/DDBJ databases">
        <title>Enhanced genomic and transcriptomic resources for Trichinella pseudospiralis and T. spiralis underpin the discovery of pronounced molecular differences between stages and species.</title>
        <authorList>
            <person name="Pasi K.K."/>
            <person name="La Rosa G."/>
            <person name="Gomez-Morales M.A."/>
            <person name="Tosini F."/>
            <person name="Sumanam S."/>
            <person name="Young N.D."/>
            <person name="Chang B.C."/>
            <person name="Robin G.B."/>
        </authorList>
    </citation>
    <scope>NUCLEOTIDE SEQUENCE [LARGE SCALE GENOMIC DNA]</scope>
    <source>
        <strain evidence="1">ISS534</strain>
    </source>
</reference>
<protein>
    <submittedName>
        <fullName evidence="1">Ecdysteroid-phosphate phosphatase</fullName>
    </submittedName>
</protein>
<name>A0ABR3K8X7_TRISP</name>
<evidence type="ECO:0000313" key="2">
    <source>
        <dbReference type="EMBL" id="KAL1231470.1"/>
    </source>
</evidence>
<proteinExistence type="predicted"/>
<evidence type="ECO:0000313" key="1">
    <source>
        <dbReference type="EMBL" id="KAL1231447.1"/>
    </source>
</evidence>